<evidence type="ECO:0000313" key="4">
    <source>
        <dbReference type="Proteomes" id="UP000187321"/>
    </source>
</evidence>
<dbReference type="EMBL" id="CP019329">
    <property type="protein sequence ID" value="APX98580.1"/>
    <property type="molecule type" value="Genomic_DNA"/>
</dbReference>
<protein>
    <submittedName>
        <fullName evidence="2">Uncharacterized protein</fullName>
    </submittedName>
</protein>
<reference evidence="2 3" key="2">
    <citation type="submission" date="2017-01" db="EMBL/GenBank/DDBJ databases">
        <authorList>
            <person name="Mah S.A."/>
            <person name="Swanson W.J."/>
            <person name="Moy G.W."/>
            <person name="Vacquier V.D."/>
        </authorList>
    </citation>
    <scope>NUCLEOTIDE SEQUENCE [LARGE SCALE GENOMIC DNA]</scope>
    <source>
        <strain evidence="2 3">CGMCC 1.8909</strain>
    </source>
</reference>
<reference evidence="1 4" key="1">
    <citation type="submission" date="2017-01" db="EMBL/GenBank/DDBJ databases">
        <title>Complete genome sequence of Haloterrigena daqingensis type strain (JX313T).</title>
        <authorList>
            <person name="Shuang W."/>
        </authorList>
    </citation>
    <scope>NUCLEOTIDE SEQUENCE [LARGE SCALE GENOMIC DNA]</scope>
    <source>
        <strain evidence="4">JX313</strain>
        <strain evidence="1">JX313T</strain>
        <plasmid evidence="4">Plasmid unnamed2</plasmid>
        <plasmid evidence="1">unnamed2</plasmid>
    </source>
</reference>
<gene>
    <name evidence="1" type="ORF">BB347_17925</name>
    <name evidence="2" type="ORF">SAMN05421809_3596</name>
</gene>
<dbReference type="InterPro" id="IPR024524">
    <property type="entry name" value="DUF3800"/>
</dbReference>
<proteinExistence type="predicted"/>
<keyword evidence="1" id="KW-0614">Plasmid</keyword>
<dbReference type="Pfam" id="PF12686">
    <property type="entry name" value="DUF3800"/>
    <property type="match status" value="1"/>
</dbReference>
<name>A0A1N7FZ32_9EURY</name>
<dbReference type="AlphaFoldDB" id="A0A1N7FZ32"/>
<evidence type="ECO:0000313" key="3">
    <source>
        <dbReference type="Proteomes" id="UP000185687"/>
    </source>
</evidence>
<dbReference type="OrthoDB" id="275437at2157"/>
<dbReference type="EMBL" id="FTNP01000008">
    <property type="protein sequence ID" value="SIS05588.1"/>
    <property type="molecule type" value="Genomic_DNA"/>
</dbReference>
<geneLocation type="plasmid" evidence="1">
    <name>unnamed2</name>
</geneLocation>
<evidence type="ECO:0000313" key="2">
    <source>
        <dbReference type="EMBL" id="SIS05588.1"/>
    </source>
</evidence>
<dbReference type="Proteomes" id="UP000185687">
    <property type="component" value="Unassembled WGS sequence"/>
</dbReference>
<dbReference type="GeneID" id="30957862"/>
<dbReference type="RefSeq" id="WP_076584015.1">
    <property type="nucleotide sequence ID" value="NZ_CP019329.1"/>
</dbReference>
<sequence length="218" mass="24704">MQGFGDVSGHFRSLIIGECDVVVVGVVFGDLIQANRCAKQTVRNVQDVEEAKWSDLTETQKRRFIDCLTEHDDTYLGYAKFTRKQLRSLKDQYLLYQDVSFPPDWDLALTGYAYGELLFERGARDENRVDFVFDHVASQSDSADIATHIEEFVPGCNPKYKSSHSSLGIQTADCFAGAVAEDHKKGTDWLSTFDADRIMTCTETALAQFQNDLDRYDR</sequence>
<keyword evidence="3" id="KW-1185">Reference proteome</keyword>
<dbReference type="KEGG" id="hda:BB347_17925"/>
<accession>A0A1N7FZ32</accession>
<dbReference type="Proteomes" id="UP000187321">
    <property type="component" value="Plasmid unnamed2"/>
</dbReference>
<evidence type="ECO:0000313" key="1">
    <source>
        <dbReference type="EMBL" id="APX98580.1"/>
    </source>
</evidence>
<organism evidence="2 3">
    <name type="scientific">Natronorubrum daqingense</name>
    <dbReference type="NCBI Taxonomy" id="588898"/>
    <lineage>
        <taxon>Archaea</taxon>
        <taxon>Methanobacteriati</taxon>
        <taxon>Methanobacteriota</taxon>
        <taxon>Stenosarchaea group</taxon>
        <taxon>Halobacteria</taxon>
        <taxon>Halobacteriales</taxon>
        <taxon>Natrialbaceae</taxon>
        <taxon>Natronorubrum</taxon>
    </lineage>
</organism>